<proteinExistence type="predicted"/>
<dbReference type="PROSITE" id="PS51465">
    <property type="entry name" value="KAZAL_2"/>
    <property type="match status" value="1"/>
</dbReference>
<reference evidence="3 4" key="1">
    <citation type="journal article" date="2006" name="Science">
        <title>Phytophthora genome sequences uncover evolutionary origins and mechanisms of pathogenesis.</title>
        <authorList>
            <person name="Tyler B.M."/>
            <person name="Tripathy S."/>
            <person name="Zhang X."/>
            <person name="Dehal P."/>
            <person name="Jiang R.H."/>
            <person name="Aerts A."/>
            <person name="Arredondo F.D."/>
            <person name="Baxter L."/>
            <person name="Bensasson D."/>
            <person name="Beynon J.L."/>
            <person name="Chapman J."/>
            <person name="Damasceno C.M."/>
            <person name="Dorrance A.E."/>
            <person name="Dou D."/>
            <person name="Dickerman A.W."/>
            <person name="Dubchak I.L."/>
            <person name="Garbelotto M."/>
            <person name="Gijzen M."/>
            <person name="Gordon S.G."/>
            <person name="Govers F."/>
            <person name="Grunwald N.J."/>
            <person name="Huang W."/>
            <person name="Ivors K.L."/>
            <person name="Jones R.W."/>
            <person name="Kamoun S."/>
            <person name="Krampis K."/>
            <person name="Lamour K.H."/>
            <person name="Lee M.K."/>
            <person name="McDonald W.H."/>
            <person name="Medina M."/>
            <person name="Meijer H.J."/>
            <person name="Nordberg E.K."/>
            <person name="Maclean D.J."/>
            <person name="Ospina-Giraldo M.D."/>
            <person name="Morris P.F."/>
            <person name="Phuntumart V."/>
            <person name="Putnam N.H."/>
            <person name="Rash S."/>
            <person name="Rose J.K."/>
            <person name="Sakihama Y."/>
            <person name="Salamov A.A."/>
            <person name="Savidor A."/>
            <person name="Scheuring C.F."/>
            <person name="Smith B.M."/>
            <person name="Sobral B.W."/>
            <person name="Terry A."/>
            <person name="Torto-Alalibo T.A."/>
            <person name="Win J."/>
            <person name="Xu Z."/>
            <person name="Zhang H."/>
            <person name="Grigoriev I.V."/>
            <person name="Rokhsar D.S."/>
            <person name="Boore J.L."/>
        </authorList>
    </citation>
    <scope>NUCLEOTIDE SEQUENCE [LARGE SCALE GENOMIC DNA]</scope>
    <source>
        <strain evidence="3 4">P6497</strain>
    </source>
</reference>
<feature type="domain" description="Kazal-like" evidence="2">
    <location>
        <begin position="19"/>
        <end position="83"/>
    </location>
</feature>
<keyword evidence="4" id="KW-1185">Reference proteome</keyword>
<organism evidence="3 4">
    <name type="scientific">Phytophthora sojae (strain P6497)</name>
    <name type="common">Soybean stem and root rot agent</name>
    <name type="synonym">Phytophthora megasperma f. sp. glycines</name>
    <dbReference type="NCBI Taxonomy" id="1094619"/>
    <lineage>
        <taxon>Eukaryota</taxon>
        <taxon>Sar</taxon>
        <taxon>Stramenopiles</taxon>
        <taxon>Oomycota</taxon>
        <taxon>Peronosporomycetes</taxon>
        <taxon>Peronosporales</taxon>
        <taxon>Peronosporaceae</taxon>
        <taxon>Phytophthora</taxon>
    </lineage>
</organism>
<dbReference type="EMBL" id="JH159152">
    <property type="protein sequence ID" value="EGZ23280.1"/>
    <property type="molecule type" value="Genomic_DNA"/>
</dbReference>
<dbReference type="InterPro" id="IPR036058">
    <property type="entry name" value="Kazal_dom_sf"/>
</dbReference>
<dbReference type="GeneID" id="20655083"/>
<accession>G4YYZ9</accession>
<dbReference type="AlphaFoldDB" id="G4YYZ9"/>
<dbReference type="SUPFAM" id="SSF100895">
    <property type="entry name" value="Kazal-type serine protease inhibitors"/>
    <property type="match status" value="1"/>
</dbReference>
<name>G4YYZ9_PHYSP</name>
<evidence type="ECO:0000313" key="3">
    <source>
        <dbReference type="EMBL" id="EGZ23280.1"/>
    </source>
</evidence>
<dbReference type="RefSeq" id="XP_009518568.1">
    <property type="nucleotide sequence ID" value="XM_009520273.1"/>
</dbReference>
<evidence type="ECO:0000259" key="2">
    <source>
        <dbReference type="PROSITE" id="PS51465"/>
    </source>
</evidence>
<evidence type="ECO:0000256" key="1">
    <source>
        <dbReference type="SAM" id="SignalP"/>
    </source>
</evidence>
<dbReference type="Gene3D" id="3.30.60.30">
    <property type="match status" value="1"/>
</dbReference>
<gene>
    <name evidence="3" type="ORF">PHYSODRAFT_479044</name>
</gene>
<dbReference type="InterPro" id="IPR002350">
    <property type="entry name" value="Kazal_dom"/>
</dbReference>
<feature type="chain" id="PRO_5003471672" description="Kazal-like domain-containing protein" evidence="1">
    <location>
        <begin position="20"/>
        <end position="89"/>
    </location>
</feature>
<dbReference type="Proteomes" id="UP000002640">
    <property type="component" value="Unassembled WGS sequence"/>
</dbReference>
<feature type="non-terminal residue" evidence="3">
    <location>
        <position position="1"/>
    </location>
</feature>
<dbReference type="InParanoid" id="G4YYZ9"/>
<sequence>VKLAAIAVLASLLIVGCFAGEDGSCDKMLCTGESHSVCGSNGVTYTPRQKDMDTTKSGCNFFHNDNCDNGQTWRVLHKGMCRRDEGGSK</sequence>
<protein>
    <recommendedName>
        <fullName evidence="2">Kazal-like domain-containing protein</fullName>
    </recommendedName>
</protein>
<evidence type="ECO:0000313" key="4">
    <source>
        <dbReference type="Proteomes" id="UP000002640"/>
    </source>
</evidence>
<dbReference type="KEGG" id="psoj:PHYSODRAFT_479044"/>
<feature type="signal peptide" evidence="1">
    <location>
        <begin position="1"/>
        <end position="19"/>
    </location>
</feature>
<dbReference type="CDD" id="cd00104">
    <property type="entry name" value="KAZAL_FS"/>
    <property type="match status" value="1"/>
</dbReference>
<keyword evidence="1" id="KW-0732">Signal</keyword>